<feature type="coiled-coil region" evidence="1">
    <location>
        <begin position="188"/>
        <end position="261"/>
    </location>
</feature>
<dbReference type="PANTHER" id="PTHR21666">
    <property type="entry name" value="PEPTIDASE-RELATED"/>
    <property type="match status" value="1"/>
</dbReference>
<dbReference type="InterPro" id="IPR011055">
    <property type="entry name" value="Dup_hybrid_motif"/>
</dbReference>
<evidence type="ECO:0000313" key="4">
    <source>
        <dbReference type="EMBL" id="VFK12652.1"/>
    </source>
</evidence>
<dbReference type="EMBL" id="CAADFF010000011">
    <property type="protein sequence ID" value="VFJ88565.1"/>
    <property type="molecule type" value="Genomic_DNA"/>
</dbReference>
<protein>
    <submittedName>
        <fullName evidence="4">Septal ring factor EnvC, activator of murein hydrolases AmiA and AmiB</fullName>
    </submittedName>
</protein>
<dbReference type="Gene3D" id="2.70.70.10">
    <property type="entry name" value="Glucose Permease (Domain IIA)"/>
    <property type="match status" value="1"/>
</dbReference>
<organism evidence="4">
    <name type="scientific">Candidatus Kentrum sp. LFY</name>
    <dbReference type="NCBI Taxonomy" id="2126342"/>
    <lineage>
        <taxon>Bacteria</taxon>
        <taxon>Pseudomonadati</taxon>
        <taxon>Pseudomonadota</taxon>
        <taxon>Gammaproteobacteria</taxon>
        <taxon>Candidatus Kentrum</taxon>
    </lineage>
</organism>
<accession>A0A450W6G7</accession>
<dbReference type="Gene3D" id="6.10.250.3150">
    <property type="match status" value="1"/>
</dbReference>
<reference evidence="4" key="1">
    <citation type="submission" date="2019-02" db="EMBL/GenBank/DDBJ databases">
        <authorList>
            <person name="Gruber-Vodicka R. H."/>
            <person name="Seah K. B. B."/>
        </authorList>
    </citation>
    <scope>NUCLEOTIDE SEQUENCE</scope>
    <source>
        <strain evidence="4">BECK_BY7</strain>
        <strain evidence="3">BECK_M7</strain>
    </source>
</reference>
<dbReference type="GO" id="GO:0004222">
    <property type="term" value="F:metalloendopeptidase activity"/>
    <property type="evidence" value="ECO:0007669"/>
    <property type="project" value="TreeGrafter"/>
</dbReference>
<gene>
    <name evidence="3" type="ORF">BECKLFY1418B_GA0070995_10113</name>
    <name evidence="4" type="ORF">BECKLFY1418C_GA0070996_100136</name>
</gene>
<evidence type="ECO:0000313" key="3">
    <source>
        <dbReference type="EMBL" id="VFJ88565.1"/>
    </source>
</evidence>
<dbReference type="EMBL" id="CAADFN010000001">
    <property type="protein sequence ID" value="VFK12652.1"/>
    <property type="molecule type" value="Genomic_DNA"/>
</dbReference>
<dbReference type="AlphaFoldDB" id="A0A450W6G7"/>
<dbReference type="InterPro" id="IPR050570">
    <property type="entry name" value="Cell_wall_metabolism_enzyme"/>
</dbReference>
<keyword evidence="1" id="KW-0175">Coiled coil</keyword>
<dbReference type="FunFam" id="2.70.70.10:FF:000003">
    <property type="entry name" value="Murein hydrolase activator EnvC"/>
    <property type="match status" value="1"/>
</dbReference>
<sequence>MISQEDTSDRLQSKPTMIGDNPSFRIIILIFCIAIGTLPERAHSVTAQEDTETKLTVIHKMIQFLSSRLTDARSERDTIQERLRKTELTIGKLVAELREIENRLHRQQRQLRNLRHQRNKQNKALTMQRQDLARQIRISYAMGRQDYLKIILNHEDPSALTRTLTYYGYFNRARAERIDAIRSRLDRIHSLETKIDQETIVLEGLKRAKTKTKNNVEKHFHQRKEALARLSREITRDNQRLVHLEQDKNRLEKLIRNIKQEYIYTPGQQPFHTLKGRLHWPTAGSIRHSFGTKRNQGNLVWQGAWISAKAGQPVHAVFHGRVAFADWLRGFGLLMIIDHGGGYMSLYGHNQSLYKETGDAVEPGDVIASVGNSGGNTDNGLYFEIRHQGSPQNPAYWCKRPPSTMTDS</sequence>
<evidence type="ECO:0000256" key="1">
    <source>
        <dbReference type="SAM" id="Coils"/>
    </source>
</evidence>
<feature type="coiled-coil region" evidence="1">
    <location>
        <begin position="62"/>
        <end position="124"/>
    </location>
</feature>
<dbReference type="InterPro" id="IPR016047">
    <property type="entry name" value="M23ase_b-sheet_dom"/>
</dbReference>
<name>A0A450W6G7_9GAMM</name>
<proteinExistence type="predicted"/>
<evidence type="ECO:0000259" key="2">
    <source>
        <dbReference type="Pfam" id="PF01551"/>
    </source>
</evidence>
<keyword evidence="4" id="KW-0378">Hydrolase</keyword>
<dbReference type="SUPFAM" id="SSF51261">
    <property type="entry name" value="Duplicated hybrid motif"/>
    <property type="match status" value="1"/>
</dbReference>
<dbReference type="PANTHER" id="PTHR21666:SF270">
    <property type="entry name" value="MUREIN HYDROLASE ACTIVATOR ENVC"/>
    <property type="match status" value="1"/>
</dbReference>
<dbReference type="CDD" id="cd12797">
    <property type="entry name" value="M23_peptidase"/>
    <property type="match status" value="1"/>
</dbReference>
<dbReference type="Pfam" id="PF01551">
    <property type="entry name" value="Peptidase_M23"/>
    <property type="match status" value="1"/>
</dbReference>
<feature type="domain" description="M23ase beta-sheet core" evidence="2">
    <location>
        <begin position="301"/>
        <end position="394"/>
    </location>
</feature>